<protein>
    <submittedName>
        <fullName evidence="3">Endonuclease-reverse transcriptase</fullName>
    </submittedName>
</protein>
<organism evidence="3">
    <name type="scientific">Angiostrongylus costaricensis</name>
    <name type="common">Nematode worm</name>
    <dbReference type="NCBI Taxonomy" id="334426"/>
    <lineage>
        <taxon>Eukaryota</taxon>
        <taxon>Metazoa</taxon>
        <taxon>Ecdysozoa</taxon>
        <taxon>Nematoda</taxon>
        <taxon>Chromadorea</taxon>
        <taxon>Rhabditida</taxon>
        <taxon>Rhabditina</taxon>
        <taxon>Rhabditomorpha</taxon>
        <taxon>Strongyloidea</taxon>
        <taxon>Metastrongylidae</taxon>
        <taxon>Angiostrongylus</taxon>
    </lineage>
</organism>
<name>A0A0R3PG65_ANGCS</name>
<evidence type="ECO:0000313" key="2">
    <source>
        <dbReference type="Proteomes" id="UP000267027"/>
    </source>
</evidence>
<dbReference type="Proteomes" id="UP000267027">
    <property type="component" value="Unassembled WGS sequence"/>
</dbReference>
<accession>A0A0R3PG65</accession>
<reference evidence="3" key="1">
    <citation type="submission" date="2017-02" db="UniProtKB">
        <authorList>
            <consortium name="WormBaseParasite"/>
        </authorList>
    </citation>
    <scope>IDENTIFICATION</scope>
</reference>
<evidence type="ECO:0000313" key="1">
    <source>
        <dbReference type="EMBL" id="VDM54824.1"/>
    </source>
</evidence>
<dbReference type="OrthoDB" id="410404at2759"/>
<evidence type="ECO:0000313" key="3">
    <source>
        <dbReference type="WBParaSite" id="ACOC_0000323801-mRNA-1"/>
    </source>
</evidence>
<dbReference type="PANTHER" id="PTHR47027:SF20">
    <property type="entry name" value="REVERSE TRANSCRIPTASE-LIKE PROTEIN WITH RNA-DIRECTED DNA POLYMERASE DOMAIN"/>
    <property type="match status" value="1"/>
</dbReference>
<reference evidence="1 2" key="2">
    <citation type="submission" date="2018-11" db="EMBL/GenBank/DDBJ databases">
        <authorList>
            <consortium name="Pathogen Informatics"/>
        </authorList>
    </citation>
    <scope>NUCLEOTIDE SEQUENCE [LARGE SCALE GENOMIC DNA]</scope>
    <source>
        <strain evidence="1 2">Costa Rica</strain>
    </source>
</reference>
<dbReference type="EMBL" id="UYYA01000897">
    <property type="protein sequence ID" value="VDM54824.1"/>
    <property type="molecule type" value="Genomic_DNA"/>
</dbReference>
<proteinExistence type="predicted"/>
<dbReference type="PANTHER" id="PTHR47027">
    <property type="entry name" value="REVERSE TRANSCRIPTASE DOMAIN-CONTAINING PROTEIN"/>
    <property type="match status" value="1"/>
</dbReference>
<dbReference type="WBParaSite" id="ACOC_0000323801-mRNA-1">
    <property type="protein sequence ID" value="ACOC_0000323801-mRNA-1"/>
    <property type="gene ID" value="ACOC_0000323801"/>
</dbReference>
<sequence length="233" mass="27073">MRNGLVSYVPFTLIGTNVSECCSHVYSSREISMVNDLASELGRKKRAAWRAFKNTDGGLKRTKNTRLRAHLPDSTVFPTLMYASEAWLLRKQDERSLSVIERAVERTMLGVSRSTQVREGVRSSDLRQRSKIKDPVLYVKQLKMMWAGHVMRLNDNRWTTAVSDRIPRDVKRAAGRPPARRSEIFTQSLGEGYDAHRFPRAKRTHWATLARVIENWKNYWRPLESVDDQREIR</sequence>
<gene>
    <name evidence="1" type="ORF">ACOC_LOCUS3239</name>
</gene>
<keyword evidence="2" id="KW-1185">Reference proteome</keyword>
<dbReference type="AlphaFoldDB" id="A0A0R3PG65"/>